<gene>
    <name evidence="2" type="ORF">BD626DRAFT_141107</name>
</gene>
<keyword evidence="3" id="KW-1185">Reference proteome</keyword>
<keyword evidence="1" id="KW-0472">Membrane</keyword>
<dbReference type="PANTHER" id="PTHR39470">
    <property type="entry name" value="CHROMOSOME 10, WHOLE GENOME SHOTGUN SEQUENCE"/>
    <property type="match status" value="1"/>
</dbReference>
<reference evidence="2 3" key="1">
    <citation type="journal article" date="2019" name="New Phytol.">
        <title>Comparative genomics reveals unique wood-decay strategies and fruiting body development in the Schizophyllaceae.</title>
        <authorList>
            <person name="Almasi E."/>
            <person name="Sahu N."/>
            <person name="Krizsan K."/>
            <person name="Balint B."/>
            <person name="Kovacs G.M."/>
            <person name="Kiss B."/>
            <person name="Cseklye J."/>
            <person name="Drula E."/>
            <person name="Henrissat B."/>
            <person name="Nagy I."/>
            <person name="Chovatia M."/>
            <person name="Adam C."/>
            <person name="LaButti K."/>
            <person name="Lipzen A."/>
            <person name="Riley R."/>
            <person name="Grigoriev I.V."/>
            <person name="Nagy L.G."/>
        </authorList>
    </citation>
    <scope>NUCLEOTIDE SEQUENCE [LARGE SCALE GENOMIC DNA]</scope>
    <source>
        <strain evidence="2 3">NL-1724</strain>
    </source>
</reference>
<sequence length="346" mass="39159">MAHLLSHISDLTHIWPLLQSIHTSSSAAVGLTILGAALLYARRKRAGHALVLYIVRTTIAINTVFVLHTIIFRPPPNMYRALGAPLGTRPHRLLYAMKQAEPGALPYGMDALWERFQEEEMIDVYIRYGHDVLLQCENCSRARDFILYALVGALLQYTAMAALVEVVTVAGTNSEYYRPWGILCLGTTALLEAWQTYTTNIEMLMFEDTTQTVHEDLLFRRQLTFLILPIVLHLLPSALPLDLETQRDTLSRLRELQRKLQAIILCDAAISRSSKLRRLQAAFGERVQHELRFARMQPSLAQENASRAVNWETSYSPEAARVRLAESQQQAFLATVKAATTTGRMW</sequence>
<dbReference type="PANTHER" id="PTHR39470:SF1">
    <property type="entry name" value="CHORISMATE SYNTHASE PROTEIN"/>
    <property type="match status" value="1"/>
</dbReference>
<dbReference type="AlphaFoldDB" id="A0A550C5H6"/>
<accession>A0A550C5H6</accession>
<dbReference type="STRING" id="97359.A0A550C5H6"/>
<dbReference type="OrthoDB" id="4218123at2759"/>
<evidence type="ECO:0000256" key="1">
    <source>
        <dbReference type="SAM" id="Phobius"/>
    </source>
</evidence>
<comment type="caution">
    <text evidence="2">The sequence shown here is derived from an EMBL/GenBank/DDBJ whole genome shotgun (WGS) entry which is preliminary data.</text>
</comment>
<keyword evidence="1" id="KW-0812">Transmembrane</keyword>
<name>A0A550C5H6_9AGAR</name>
<proteinExistence type="predicted"/>
<evidence type="ECO:0000313" key="3">
    <source>
        <dbReference type="Proteomes" id="UP000320762"/>
    </source>
</evidence>
<protein>
    <submittedName>
        <fullName evidence="2">Uncharacterized protein</fullName>
    </submittedName>
</protein>
<dbReference type="EMBL" id="VDMD01000024">
    <property type="protein sequence ID" value="TRM60058.1"/>
    <property type="molecule type" value="Genomic_DNA"/>
</dbReference>
<feature type="transmembrane region" description="Helical" evidence="1">
    <location>
        <begin position="53"/>
        <end position="72"/>
    </location>
</feature>
<dbReference type="Proteomes" id="UP000320762">
    <property type="component" value="Unassembled WGS sequence"/>
</dbReference>
<organism evidence="2 3">
    <name type="scientific">Schizophyllum amplum</name>
    <dbReference type="NCBI Taxonomy" id="97359"/>
    <lineage>
        <taxon>Eukaryota</taxon>
        <taxon>Fungi</taxon>
        <taxon>Dikarya</taxon>
        <taxon>Basidiomycota</taxon>
        <taxon>Agaricomycotina</taxon>
        <taxon>Agaricomycetes</taxon>
        <taxon>Agaricomycetidae</taxon>
        <taxon>Agaricales</taxon>
        <taxon>Schizophyllaceae</taxon>
        <taxon>Schizophyllum</taxon>
    </lineage>
</organism>
<feature type="transmembrane region" description="Helical" evidence="1">
    <location>
        <begin position="20"/>
        <end position="41"/>
    </location>
</feature>
<evidence type="ECO:0000313" key="2">
    <source>
        <dbReference type="EMBL" id="TRM60058.1"/>
    </source>
</evidence>
<keyword evidence="1" id="KW-1133">Transmembrane helix</keyword>